<organism evidence="4">
    <name type="scientific">Grosmannia clavigera (strain kw1407 / UAMH 11150)</name>
    <name type="common">Blue stain fungus</name>
    <name type="synonym">Graphiocladiella clavigera</name>
    <dbReference type="NCBI Taxonomy" id="655863"/>
    <lineage>
        <taxon>Eukaryota</taxon>
        <taxon>Fungi</taxon>
        <taxon>Dikarya</taxon>
        <taxon>Ascomycota</taxon>
        <taxon>Pezizomycotina</taxon>
        <taxon>Sordariomycetes</taxon>
        <taxon>Sordariomycetidae</taxon>
        <taxon>Ophiostomatales</taxon>
        <taxon>Ophiostomataceae</taxon>
        <taxon>Leptographium</taxon>
    </lineage>
</organism>
<feature type="domain" description="C2H2-type" evidence="2">
    <location>
        <begin position="403"/>
        <end position="426"/>
    </location>
</feature>
<accession>F0X9Y1</accession>
<dbReference type="InterPro" id="IPR022190">
    <property type="entry name" value="DUF3716"/>
</dbReference>
<dbReference type="InterPro" id="IPR013087">
    <property type="entry name" value="Znf_C2H2_type"/>
</dbReference>
<feature type="compositionally biased region" description="Polar residues" evidence="1">
    <location>
        <begin position="492"/>
        <end position="501"/>
    </location>
</feature>
<evidence type="ECO:0000313" key="4">
    <source>
        <dbReference type="Proteomes" id="UP000007796"/>
    </source>
</evidence>
<keyword evidence="4" id="KW-1185">Reference proteome</keyword>
<feature type="compositionally biased region" description="Basic and acidic residues" evidence="1">
    <location>
        <begin position="508"/>
        <end position="520"/>
    </location>
</feature>
<dbReference type="EMBL" id="GL629735">
    <property type="protein sequence ID" value="EFX06132.1"/>
    <property type="molecule type" value="Genomic_DNA"/>
</dbReference>
<feature type="compositionally biased region" description="Polar residues" evidence="1">
    <location>
        <begin position="878"/>
        <end position="893"/>
    </location>
</feature>
<feature type="compositionally biased region" description="Low complexity" evidence="1">
    <location>
        <begin position="468"/>
        <end position="477"/>
    </location>
</feature>
<feature type="region of interest" description="Disordered" evidence="1">
    <location>
        <begin position="831"/>
        <end position="899"/>
    </location>
</feature>
<gene>
    <name evidence="3" type="ORF">CMQ_4201</name>
</gene>
<evidence type="ECO:0000259" key="2">
    <source>
        <dbReference type="PROSITE" id="PS00028"/>
    </source>
</evidence>
<sequence>MPSQPLPGGGLPRRSSSGLPPLQEQEHRPAVTSTSTSALSVLPGLSTRALAPQTHELRTALAEGTLVTRFQALLMRDDTRQALFRERLTAGQLQQLFGLGLPPTLRIMLMNTLGDVAWFRELPATERTAVETRFRAQPGDGTTATPIPVPVPSPSPSPIPVEVKRPIFKARRTGRSVLSPTANRLLLHDRRASSGSRLSTTSSTASSVAAADAKARRRAASDPPVEPQPAAIASDLLPPKRALSEAESDSSSSGKKRSKRPKLMGPETSSEALSAKTPSASSSARKKASVPAAREIIEIEDDDDEVAKDADETEDDTSDSNTSEDEVLADTTRSSGSAAAPQPPRRILNALSGRPYDMWQGKELLLRWDGFPDDPHELLETAKGAAIPDNYQLSGPLATPWVCPIRPCGRHFLSLANMGLHFKINHQFALLHDNLDGSFSPVPDVAKAPGQLGVWVISRAKPKPKPKPQLQLQLQLQRSEKPATEQPPVLPQLSQFRSTSGPVIPKDTAPRSERERERPDRRLLLKNEIVMATPGREYLVLPLELRGTEKNNSSFGVPLPDGYQYSTYPKHPWICPVRTCRSVFLRIPNLGAHFTRKHRRRLLNDNGDGTLSEIGKHDAARGIVVSQTRRKAAELEPLAVPLPPGYNTATAVAAAEPTETTPSTVYNTVPHEVIDTVLLGPLAHTTPTWEYAQSLLVRHCEQMPTKGYVPLFAQLARLRDIQWNELWTARHPFHDTLPRDVSSLIFQLTGERNKLPCQYCREGKGPFAGCVILPVHAPVELHAAVTCCANCLYHCGQAGCSLKTHLRDRFGVLFPDVDLDAERHRLNLPSTSSADAVTDDSLDRGPASSAFSRRSERIAVKESVADGLAAPGTDSAGMGSTSVKRSRSGNATPQPAPATVMTGANASIADSTGQLLEMEDWKVAPGHVEVQRAARPGGEIRTESVAFSNAYLTTPGQLVRIDHNLSFCVQVVRPGATQVFNPDASATYVCSLAAGKLRVRVDDAEFIVGPHSMFQVRPGQCFTVQNRLYVDAYLHMSALRNLP</sequence>
<dbReference type="OrthoDB" id="3545073at2759"/>
<dbReference type="eggNOG" id="ENOG502SACR">
    <property type="taxonomic scope" value="Eukaryota"/>
</dbReference>
<evidence type="ECO:0000313" key="3">
    <source>
        <dbReference type="EMBL" id="EFX06132.1"/>
    </source>
</evidence>
<feature type="region of interest" description="Disordered" evidence="1">
    <location>
        <begin position="137"/>
        <end position="160"/>
    </location>
</feature>
<dbReference type="GeneID" id="25977387"/>
<feature type="region of interest" description="Disordered" evidence="1">
    <location>
        <begin position="462"/>
        <end position="520"/>
    </location>
</feature>
<dbReference type="PROSITE" id="PS00028">
    <property type="entry name" value="ZINC_FINGER_C2H2_1"/>
    <property type="match status" value="1"/>
</dbReference>
<dbReference type="STRING" id="655863.F0X9Y1"/>
<dbReference type="AlphaFoldDB" id="F0X9Y1"/>
<dbReference type="SMART" id="SM00355">
    <property type="entry name" value="ZnF_C2H2"/>
    <property type="match status" value="2"/>
</dbReference>
<protein>
    <recommendedName>
        <fullName evidence="2">C2H2-type domain-containing protein</fullName>
    </recommendedName>
</protein>
<name>F0X9Y1_GROCL</name>
<proteinExistence type="predicted"/>
<dbReference type="HOGENOM" id="CLU_278989_0_0_1"/>
<feature type="compositionally biased region" description="Low complexity" evidence="1">
    <location>
        <begin position="12"/>
        <end position="23"/>
    </location>
</feature>
<dbReference type="Pfam" id="PF12511">
    <property type="entry name" value="DUF3716"/>
    <property type="match status" value="1"/>
</dbReference>
<feature type="compositionally biased region" description="Low complexity" evidence="1">
    <location>
        <begin position="274"/>
        <end position="294"/>
    </location>
</feature>
<feature type="compositionally biased region" description="Basic and acidic residues" evidence="1">
    <location>
        <begin position="853"/>
        <end position="864"/>
    </location>
</feature>
<feature type="region of interest" description="Disordered" evidence="1">
    <location>
        <begin position="1"/>
        <end position="38"/>
    </location>
</feature>
<dbReference type="Proteomes" id="UP000007796">
    <property type="component" value="Unassembled WGS sequence"/>
</dbReference>
<feature type="compositionally biased region" description="Low complexity" evidence="1">
    <location>
        <begin position="193"/>
        <end position="212"/>
    </location>
</feature>
<reference evidence="3 4" key="1">
    <citation type="journal article" date="2011" name="Proc. Natl. Acad. Sci. U.S.A.">
        <title>Genome and transcriptome analyses of the mountain pine beetle-fungal symbiont Grosmannia clavigera, a lodgepole pine pathogen.</title>
        <authorList>
            <person name="DiGuistini S."/>
            <person name="Wang Y."/>
            <person name="Liao N.Y."/>
            <person name="Taylor G."/>
            <person name="Tanguay P."/>
            <person name="Feau N."/>
            <person name="Henrissat B."/>
            <person name="Chan S.K."/>
            <person name="Hesse-Orce U."/>
            <person name="Alamouti S.M."/>
            <person name="Tsui C.K.M."/>
            <person name="Docking R.T."/>
            <person name="Levasseur A."/>
            <person name="Haridas S."/>
            <person name="Robertson G."/>
            <person name="Birol I."/>
            <person name="Holt R.A."/>
            <person name="Marra M.A."/>
            <person name="Hamelin R.C."/>
            <person name="Hirst M."/>
            <person name="Jones S.J.M."/>
            <person name="Bohlmann J."/>
            <person name="Breuil C."/>
        </authorList>
    </citation>
    <scope>NUCLEOTIDE SEQUENCE [LARGE SCALE GENOMIC DNA]</scope>
    <source>
        <strain evidence="4">kw1407 / UAMH 11150</strain>
    </source>
</reference>
<feature type="region of interest" description="Disordered" evidence="1">
    <location>
        <begin position="172"/>
        <end position="345"/>
    </location>
</feature>
<feature type="compositionally biased region" description="Acidic residues" evidence="1">
    <location>
        <begin position="298"/>
        <end position="328"/>
    </location>
</feature>
<feature type="compositionally biased region" description="Pro residues" evidence="1">
    <location>
        <begin position="147"/>
        <end position="159"/>
    </location>
</feature>
<evidence type="ECO:0000256" key="1">
    <source>
        <dbReference type="SAM" id="MobiDB-lite"/>
    </source>
</evidence>
<dbReference type="RefSeq" id="XP_014175614.1">
    <property type="nucleotide sequence ID" value="XM_014320139.1"/>
</dbReference>
<dbReference type="InParanoid" id="F0X9Y1"/>